<dbReference type="FunFam" id="1.20.120.1780:FF:000001">
    <property type="entry name" value="4-hydroxybenzoate octaprenyltransferase"/>
    <property type="match status" value="1"/>
</dbReference>
<feature type="transmembrane region" description="Helical" evidence="11">
    <location>
        <begin position="84"/>
        <end position="105"/>
    </location>
</feature>
<dbReference type="GO" id="GO:0005886">
    <property type="term" value="C:plasma membrane"/>
    <property type="evidence" value="ECO:0007669"/>
    <property type="project" value="UniProtKB-SubCell"/>
</dbReference>
<dbReference type="PANTHER" id="PTHR11048:SF28">
    <property type="entry name" value="4-HYDROXYBENZOATE POLYPRENYLTRANSFERASE, MITOCHONDRIAL"/>
    <property type="match status" value="1"/>
</dbReference>
<comment type="subcellular location">
    <subcellularLocation>
        <location evidence="11">Cell inner membrane</location>
        <topology evidence="11">Multi-pass membrane protein</topology>
    </subcellularLocation>
    <subcellularLocation>
        <location evidence="2">Membrane</location>
        <topology evidence="2">Multi-pass membrane protein</topology>
    </subcellularLocation>
</comment>
<dbReference type="Gene3D" id="1.10.357.140">
    <property type="entry name" value="UbiA prenyltransferase"/>
    <property type="match status" value="1"/>
</dbReference>
<accession>A0A378I2P0</accession>
<keyword evidence="13" id="KW-1185">Reference proteome</keyword>
<keyword evidence="5 11" id="KW-0997">Cell inner membrane</keyword>
<comment type="cofactor">
    <cofactor evidence="1 11">
        <name>Mg(2+)</name>
        <dbReference type="ChEBI" id="CHEBI:18420"/>
    </cofactor>
</comment>
<dbReference type="CDD" id="cd13959">
    <property type="entry name" value="PT_UbiA_COQ2"/>
    <property type="match status" value="1"/>
</dbReference>
<feature type="transmembrane region" description="Helical" evidence="11">
    <location>
        <begin position="232"/>
        <end position="249"/>
    </location>
</feature>
<reference evidence="12 13" key="1">
    <citation type="submission" date="2018-06" db="EMBL/GenBank/DDBJ databases">
        <authorList>
            <consortium name="Pathogen Informatics"/>
            <person name="Doyle S."/>
        </authorList>
    </citation>
    <scope>NUCLEOTIDE SEQUENCE [LARGE SCALE GENOMIC DNA]</scope>
    <source>
        <strain evidence="12 13">NCTC13315</strain>
    </source>
</reference>
<keyword evidence="11" id="KW-0460">Magnesium</keyword>
<feature type="transmembrane region" description="Helical" evidence="11">
    <location>
        <begin position="203"/>
        <end position="226"/>
    </location>
</feature>
<dbReference type="GO" id="GO:0006744">
    <property type="term" value="P:ubiquinone biosynthetic process"/>
    <property type="evidence" value="ECO:0007669"/>
    <property type="project" value="UniProtKB-UniRule"/>
</dbReference>
<dbReference type="Proteomes" id="UP000254968">
    <property type="component" value="Unassembled WGS sequence"/>
</dbReference>
<keyword evidence="9 11" id="KW-1133">Transmembrane helix</keyword>
<dbReference type="FunFam" id="1.10.357.140:FF:000008">
    <property type="entry name" value="4-hydroxybenzoate octaprenyltransferase"/>
    <property type="match status" value="1"/>
</dbReference>
<dbReference type="InterPro" id="IPR000537">
    <property type="entry name" value="UbiA_prenyltransferase"/>
</dbReference>
<protein>
    <recommendedName>
        <fullName evidence="11">4-hydroxybenzoate octaprenyltransferase</fullName>
        <ecNumber evidence="11">2.5.1.39</ecNumber>
    </recommendedName>
    <alternativeName>
        <fullName evidence="11">4-HB polyprenyltransferase</fullName>
    </alternativeName>
</protein>
<keyword evidence="6 11" id="KW-0808">Transferase</keyword>
<dbReference type="Pfam" id="PF01040">
    <property type="entry name" value="UbiA"/>
    <property type="match status" value="1"/>
</dbReference>
<dbReference type="PROSITE" id="PS00943">
    <property type="entry name" value="UBIA"/>
    <property type="match status" value="1"/>
</dbReference>
<evidence type="ECO:0000256" key="5">
    <source>
        <dbReference type="ARBA" id="ARBA00022519"/>
    </source>
</evidence>
<feature type="transmembrane region" description="Helical" evidence="11">
    <location>
        <begin position="162"/>
        <end position="183"/>
    </location>
</feature>
<keyword evidence="7 11" id="KW-0831">Ubiquinone biosynthesis</keyword>
<dbReference type="GO" id="GO:0008412">
    <property type="term" value="F:4-hydroxybenzoate polyprenyltransferase activity"/>
    <property type="evidence" value="ECO:0007669"/>
    <property type="project" value="UniProtKB-UniRule"/>
</dbReference>
<dbReference type="EC" id="2.5.1.39" evidence="11"/>
<dbReference type="InterPro" id="IPR044878">
    <property type="entry name" value="UbiA_sf"/>
</dbReference>
<feature type="transmembrane region" description="Helical" evidence="11">
    <location>
        <begin position="38"/>
        <end position="63"/>
    </location>
</feature>
<evidence type="ECO:0000256" key="6">
    <source>
        <dbReference type="ARBA" id="ARBA00022679"/>
    </source>
</evidence>
<evidence type="ECO:0000256" key="11">
    <source>
        <dbReference type="HAMAP-Rule" id="MF_01635"/>
    </source>
</evidence>
<comment type="similarity">
    <text evidence="3 11">Belongs to the UbiA prenyltransferase family.</text>
</comment>
<dbReference type="UniPathway" id="UPA00232"/>
<feature type="transmembrane region" description="Helical" evidence="11">
    <location>
        <begin position="137"/>
        <end position="156"/>
    </location>
</feature>
<dbReference type="Gene3D" id="1.20.120.1780">
    <property type="entry name" value="UbiA prenyltransferase"/>
    <property type="match status" value="1"/>
</dbReference>
<dbReference type="HAMAP" id="MF_01635">
    <property type="entry name" value="UbiA"/>
    <property type="match status" value="1"/>
</dbReference>
<evidence type="ECO:0000256" key="2">
    <source>
        <dbReference type="ARBA" id="ARBA00004141"/>
    </source>
</evidence>
<sequence>MNWNSYYRLARFHKPVGILLLWSPTAWALWVANQGNPPIYLLILFLLGTVFMRAAGCIMNDIADRNIDLHVKRTCNRPLTAGEVGLNEAITLLISFLVASLIILIQLPVTCFYYALFALLVTFIYPFCKRFIQGPQLVLGIAFSLGIPMAFVASNSPFNKSIFYLLLINYAWIIAYDTQYAIVDRKDDLRIGVKSTAILFANYDRLAVGFLQLFFHTLWIPLVHFLNLRSSFFSAWVVGAIILIYQQWLTIDRNEEKCLNAFSWNGWYGLIMWLAIILGYNV</sequence>
<dbReference type="InterPro" id="IPR006370">
    <property type="entry name" value="HB_polyprenyltransferase-like"/>
</dbReference>
<comment type="pathway">
    <text evidence="11">Cofactor biosynthesis; ubiquinone biosynthesis.</text>
</comment>
<dbReference type="PANTHER" id="PTHR11048">
    <property type="entry name" value="PRENYLTRANSFERASES"/>
    <property type="match status" value="1"/>
</dbReference>
<dbReference type="OrthoDB" id="9782418at2"/>
<evidence type="ECO:0000256" key="3">
    <source>
        <dbReference type="ARBA" id="ARBA00005985"/>
    </source>
</evidence>
<evidence type="ECO:0000256" key="7">
    <source>
        <dbReference type="ARBA" id="ARBA00022688"/>
    </source>
</evidence>
<evidence type="ECO:0000256" key="4">
    <source>
        <dbReference type="ARBA" id="ARBA00022475"/>
    </source>
</evidence>
<evidence type="ECO:0000313" key="13">
    <source>
        <dbReference type="Proteomes" id="UP000254968"/>
    </source>
</evidence>
<keyword evidence="4 11" id="KW-1003">Cell membrane</keyword>
<name>A0A378I2P0_9GAMM</name>
<dbReference type="InterPro" id="IPR030470">
    <property type="entry name" value="UbiA_prenylTrfase_CS"/>
</dbReference>
<keyword evidence="10 11" id="KW-0472">Membrane</keyword>
<evidence type="ECO:0000256" key="9">
    <source>
        <dbReference type="ARBA" id="ARBA00022989"/>
    </source>
</evidence>
<feature type="transmembrane region" description="Helical" evidence="11">
    <location>
        <begin position="111"/>
        <end position="128"/>
    </location>
</feature>
<evidence type="ECO:0000256" key="8">
    <source>
        <dbReference type="ARBA" id="ARBA00022692"/>
    </source>
</evidence>
<comment type="function">
    <text evidence="11">Catalyzes the prenylation of para-hydroxybenzoate (PHB) with an all-trans polyprenyl group. Mediates the second step in the final reaction sequence of ubiquinone-8 (UQ-8) biosynthesis, which is the condensation of the polyisoprenoid side chain with PHB, generating the first membrane-bound Q intermediate 3-octaprenyl-4-hydroxybenzoate.</text>
</comment>
<organism evidence="12 13">
    <name type="scientific">Legionella beliardensis</name>
    <dbReference type="NCBI Taxonomy" id="91822"/>
    <lineage>
        <taxon>Bacteria</taxon>
        <taxon>Pseudomonadati</taxon>
        <taxon>Pseudomonadota</taxon>
        <taxon>Gammaproteobacteria</taxon>
        <taxon>Legionellales</taxon>
        <taxon>Legionellaceae</taxon>
        <taxon>Legionella</taxon>
    </lineage>
</organism>
<comment type="catalytic activity">
    <reaction evidence="11">
        <text>all-trans-octaprenyl diphosphate + 4-hydroxybenzoate = 4-hydroxy-3-(all-trans-octaprenyl)benzoate + diphosphate</text>
        <dbReference type="Rhea" id="RHEA:27782"/>
        <dbReference type="ChEBI" id="CHEBI:1617"/>
        <dbReference type="ChEBI" id="CHEBI:17879"/>
        <dbReference type="ChEBI" id="CHEBI:33019"/>
        <dbReference type="ChEBI" id="CHEBI:57711"/>
        <dbReference type="EC" id="2.5.1.39"/>
    </reaction>
</comment>
<gene>
    <name evidence="11 12" type="primary">ubiA</name>
    <name evidence="12" type="ORF">NCTC13315_01470</name>
</gene>
<evidence type="ECO:0000256" key="10">
    <source>
        <dbReference type="ARBA" id="ARBA00023136"/>
    </source>
</evidence>
<feature type="transmembrane region" description="Helical" evidence="11">
    <location>
        <begin position="261"/>
        <end position="280"/>
    </location>
</feature>
<evidence type="ECO:0000313" key="12">
    <source>
        <dbReference type="EMBL" id="STX28936.1"/>
    </source>
</evidence>
<keyword evidence="8 11" id="KW-0812">Transmembrane</keyword>
<dbReference type="RefSeq" id="WP_115302645.1">
    <property type="nucleotide sequence ID" value="NZ_CAAAHO010000004.1"/>
</dbReference>
<dbReference type="AlphaFoldDB" id="A0A378I2P0"/>
<dbReference type="EMBL" id="UGNV01000001">
    <property type="protein sequence ID" value="STX28936.1"/>
    <property type="molecule type" value="Genomic_DNA"/>
</dbReference>
<dbReference type="InterPro" id="IPR039653">
    <property type="entry name" value="Prenyltransferase"/>
</dbReference>
<evidence type="ECO:0000256" key="1">
    <source>
        <dbReference type="ARBA" id="ARBA00001946"/>
    </source>
</evidence>
<proteinExistence type="inferred from homology"/>